<dbReference type="NCBIfam" id="NF007621">
    <property type="entry name" value="PRK10276.1"/>
    <property type="match status" value="1"/>
</dbReference>
<evidence type="ECO:0000256" key="2">
    <source>
        <dbReference type="ARBA" id="ARBA00022763"/>
    </source>
</evidence>
<name>A0A1G7F7W4_9BACT</name>
<evidence type="ECO:0000256" key="3">
    <source>
        <dbReference type="ARBA" id="ARBA00022801"/>
    </source>
</evidence>
<sequence>MAHHHGSQPELEFFHPAADAPSQPLPLATERVEAGFPSPARDYVEPPLDLNDLCVRHPAATYFVRVQGDSMIDGHICPEDILVVDRSLEPCHGDIVIACFDGDLTVKRLETRPELRLVPMNPSYQPLVPAEGCDMEIFGVVTTVIHPLRKA</sequence>
<dbReference type="RefSeq" id="WP_092080857.1">
    <property type="nucleotide sequence ID" value="NZ_CALFZY010000005.1"/>
</dbReference>
<dbReference type="InterPro" id="IPR015927">
    <property type="entry name" value="Peptidase_S24_S26A/B/C"/>
</dbReference>
<dbReference type="PRINTS" id="PR00726">
    <property type="entry name" value="LEXASERPTASE"/>
</dbReference>
<keyword evidence="6" id="KW-0742">SOS response</keyword>
<dbReference type="InterPro" id="IPR039418">
    <property type="entry name" value="LexA-like"/>
</dbReference>
<dbReference type="GO" id="GO:0009432">
    <property type="term" value="P:SOS response"/>
    <property type="evidence" value="ECO:0007669"/>
    <property type="project" value="UniProtKB-KW"/>
</dbReference>
<keyword evidence="4 7" id="KW-0068">Autocatalytic cleavage</keyword>
<dbReference type="GO" id="GO:0006281">
    <property type="term" value="P:DNA repair"/>
    <property type="evidence" value="ECO:0007669"/>
    <property type="project" value="UniProtKB-KW"/>
</dbReference>
<dbReference type="GO" id="GO:0016787">
    <property type="term" value="F:hydrolase activity"/>
    <property type="evidence" value="ECO:0007669"/>
    <property type="project" value="UniProtKB-KW"/>
</dbReference>
<dbReference type="SUPFAM" id="SSF51306">
    <property type="entry name" value="LexA/Signal peptidase"/>
    <property type="match status" value="1"/>
</dbReference>
<dbReference type="PANTHER" id="PTHR33516:SF2">
    <property type="entry name" value="LEXA REPRESSOR-RELATED"/>
    <property type="match status" value="1"/>
</dbReference>
<evidence type="ECO:0000313" key="10">
    <source>
        <dbReference type="Proteomes" id="UP000243205"/>
    </source>
</evidence>
<protein>
    <submittedName>
        <fullName evidence="9">SOS response UmuD protein. Serine peptidase. MEROPS family S24</fullName>
    </submittedName>
</protein>
<dbReference type="CDD" id="cd06529">
    <property type="entry name" value="S24_LexA-like"/>
    <property type="match status" value="1"/>
</dbReference>
<evidence type="ECO:0000313" key="9">
    <source>
        <dbReference type="EMBL" id="SDE71949.1"/>
    </source>
</evidence>
<dbReference type="GO" id="GO:0006355">
    <property type="term" value="P:regulation of DNA-templated transcription"/>
    <property type="evidence" value="ECO:0007669"/>
    <property type="project" value="InterPro"/>
</dbReference>
<dbReference type="Proteomes" id="UP000243205">
    <property type="component" value="Unassembled WGS sequence"/>
</dbReference>
<evidence type="ECO:0000256" key="7">
    <source>
        <dbReference type="RuleBase" id="RU003991"/>
    </source>
</evidence>
<accession>A0A1G7F7W4</accession>
<organism evidence="9 10">
    <name type="scientific">Desulfuromonas thiophila</name>
    <dbReference type="NCBI Taxonomy" id="57664"/>
    <lineage>
        <taxon>Bacteria</taxon>
        <taxon>Pseudomonadati</taxon>
        <taxon>Thermodesulfobacteriota</taxon>
        <taxon>Desulfuromonadia</taxon>
        <taxon>Desulfuromonadales</taxon>
        <taxon>Desulfuromonadaceae</taxon>
        <taxon>Desulfuromonas</taxon>
    </lineage>
</organism>
<comment type="similarity">
    <text evidence="1 7">Belongs to the peptidase S24 family.</text>
</comment>
<dbReference type="STRING" id="57664.SAMN05661003_1313"/>
<evidence type="ECO:0000256" key="1">
    <source>
        <dbReference type="ARBA" id="ARBA00007484"/>
    </source>
</evidence>
<keyword evidence="5" id="KW-0234">DNA repair</keyword>
<dbReference type="OrthoDB" id="9802364at2"/>
<evidence type="ECO:0000256" key="6">
    <source>
        <dbReference type="ARBA" id="ARBA00023236"/>
    </source>
</evidence>
<keyword evidence="2" id="KW-0227">DNA damage</keyword>
<dbReference type="InterPro" id="IPR050077">
    <property type="entry name" value="LexA_repressor"/>
</dbReference>
<dbReference type="PANTHER" id="PTHR33516">
    <property type="entry name" value="LEXA REPRESSOR"/>
    <property type="match status" value="1"/>
</dbReference>
<keyword evidence="3 7" id="KW-0378">Hydrolase</keyword>
<proteinExistence type="inferred from homology"/>
<evidence type="ECO:0000256" key="5">
    <source>
        <dbReference type="ARBA" id="ARBA00023204"/>
    </source>
</evidence>
<dbReference type="AlphaFoldDB" id="A0A1G7F7W4"/>
<dbReference type="EMBL" id="FNAQ01000031">
    <property type="protein sequence ID" value="SDE71949.1"/>
    <property type="molecule type" value="Genomic_DNA"/>
</dbReference>
<reference evidence="10" key="1">
    <citation type="submission" date="2016-10" db="EMBL/GenBank/DDBJ databases">
        <authorList>
            <person name="Varghese N."/>
            <person name="Submissions S."/>
        </authorList>
    </citation>
    <scope>NUCLEOTIDE SEQUENCE [LARGE SCALE GENOMIC DNA]</scope>
    <source>
        <strain evidence="10">DSM 8987</strain>
    </source>
</reference>
<dbReference type="InterPro" id="IPR006197">
    <property type="entry name" value="Peptidase_S24_LexA"/>
</dbReference>
<gene>
    <name evidence="9" type="ORF">SAMN05661003_1313</name>
</gene>
<evidence type="ECO:0000256" key="4">
    <source>
        <dbReference type="ARBA" id="ARBA00022813"/>
    </source>
</evidence>
<dbReference type="Pfam" id="PF00717">
    <property type="entry name" value="Peptidase_S24"/>
    <property type="match status" value="1"/>
</dbReference>
<feature type="domain" description="Peptidase S24/S26A/S26B/S26C" evidence="8">
    <location>
        <begin position="27"/>
        <end position="141"/>
    </location>
</feature>
<dbReference type="Gene3D" id="2.10.109.10">
    <property type="entry name" value="Umud Fragment, subunit A"/>
    <property type="match status" value="1"/>
</dbReference>
<evidence type="ECO:0000259" key="8">
    <source>
        <dbReference type="Pfam" id="PF00717"/>
    </source>
</evidence>
<keyword evidence="10" id="KW-1185">Reference proteome</keyword>
<dbReference type="InterPro" id="IPR036286">
    <property type="entry name" value="LexA/Signal_pep-like_sf"/>
</dbReference>
<dbReference type="GO" id="GO:0003677">
    <property type="term" value="F:DNA binding"/>
    <property type="evidence" value="ECO:0007669"/>
    <property type="project" value="InterPro"/>
</dbReference>